<dbReference type="EMBL" id="ATDL01000004">
    <property type="protein sequence ID" value="ERJ61004.1"/>
    <property type="molecule type" value="Genomic_DNA"/>
</dbReference>
<reference evidence="1 2" key="1">
    <citation type="journal article" date="2013" name="Genome Announc.">
        <title>The Draft Genome Sequence of Sphingomonas paucimobilis Strain HER1398 (Proteobacteria), Host to the Giant PAU Phage, Indicates That It Is a Member of the Genus Sphingobacterium (Bacteroidetes).</title>
        <authorList>
            <person name="White R.A.III."/>
            <person name="Suttle C.A."/>
        </authorList>
    </citation>
    <scope>NUCLEOTIDE SEQUENCE [LARGE SCALE GENOMIC DNA]</scope>
    <source>
        <strain evidence="1 2">HER1398</strain>
    </source>
</reference>
<proteinExistence type="predicted"/>
<name>U2J7W6_9SPHI</name>
<evidence type="ECO:0000313" key="2">
    <source>
        <dbReference type="Proteomes" id="UP000016584"/>
    </source>
</evidence>
<comment type="caution">
    <text evidence="1">The sequence shown here is derived from an EMBL/GenBank/DDBJ whole genome shotgun (WGS) entry which is preliminary data.</text>
</comment>
<organism evidence="1 2">
    <name type="scientific">Sphingobacterium paucimobilis HER1398</name>
    <dbReference type="NCBI Taxonomy" id="1346330"/>
    <lineage>
        <taxon>Bacteria</taxon>
        <taxon>Pseudomonadati</taxon>
        <taxon>Bacteroidota</taxon>
        <taxon>Sphingobacteriia</taxon>
        <taxon>Sphingobacteriales</taxon>
        <taxon>Sphingobacteriaceae</taxon>
        <taxon>Sphingobacterium</taxon>
    </lineage>
</organism>
<accession>U2J7W6</accession>
<sequence length="33" mass="3817">MIAVDLNQMMVYNQNIKKGQDILFILTSQRYGA</sequence>
<dbReference type="AlphaFoldDB" id="U2J7W6"/>
<keyword evidence="2" id="KW-1185">Reference proteome</keyword>
<gene>
    <name evidence="1" type="ORF">M472_19810</name>
</gene>
<protein>
    <submittedName>
        <fullName evidence="1">Uncharacterized protein</fullName>
    </submittedName>
</protein>
<dbReference type="STRING" id="1346330.M472_19810"/>
<evidence type="ECO:0000313" key="1">
    <source>
        <dbReference type="EMBL" id="ERJ61004.1"/>
    </source>
</evidence>
<dbReference type="Proteomes" id="UP000016584">
    <property type="component" value="Unassembled WGS sequence"/>
</dbReference>